<dbReference type="Proteomes" id="UP000718451">
    <property type="component" value="Unassembled WGS sequence"/>
</dbReference>
<dbReference type="PIRSF" id="PIRSF000303">
    <property type="entry name" value="Glutathion_perox"/>
    <property type="match status" value="1"/>
</dbReference>
<reference evidence="5 6" key="1">
    <citation type="submission" date="2020-04" db="EMBL/GenBank/DDBJ databases">
        <authorList>
            <person name="Yoon J."/>
        </authorList>
    </citation>
    <scope>NUCLEOTIDE SEQUENCE [LARGE SCALE GENOMIC DNA]</scope>
    <source>
        <strain evidence="5 6">DJ-13</strain>
    </source>
</reference>
<keyword evidence="2 4" id="KW-0575">Peroxidase</keyword>
<organism evidence="5 6">
    <name type="scientific">Croceivirga thetidis</name>
    <dbReference type="NCBI Taxonomy" id="2721623"/>
    <lineage>
        <taxon>Bacteria</taxon>
        <taxon>Pseudomonadati</taxon>
        <taxon>Bacteroidota</taxon>
        <taxon>Flavobacteriia</taxon>
        <taxon>Flavobacteriales</taxon>
        <taxon>Flavobacteriaceae</taxon>
        <taxon>Croceivirga</taxon>
    </lineage>
</organism>
<comment type="caution">
    <text evidence="5">The sequence shown here is derived from an EMBL/GenBank/DDBJ whole genome shotgun (WGS) entry which is preliminary data.</text>
</comment>
<evidence type="ECO:0000256" key="4">
    <source>
        <dbReference type="RuleBase" id="RU000499"/>
    </source>
</evidence>
<dbReference type="RefSeq" id="WP_168551919.1">
    <property type="nucleotide sequence ID" value="NZ_JAAWWL010000001.1"/>
</dbReference>
<accession>A0ABX1GQ68</accession>
<keyword evidence="3 4" id="KW-0560">Oxidoreductase</keyword>
<evidence type="ECO:0000313" key="5">
    <source>
        <dbReference type="EMBL" id="NKI31769.1"/>
    </source>
</evidence>
<dbReference type="PANTHER" id="PTHR11592">
    <property type="entry name" value="GLUTATHIONE PEROXIDASE"/>
    <property type="match status" value="1"/>
</dbReference>
<evidence type="ECO:0000256" key="1">
    <source>
        <dbReference type="ARBA" id="ARBA00006926"/>
    </source>
</evidence>
<dbReference type="Gene3D" id="3.40.30.10">
    <property type="entry name" value="Glutaredoxin"/>
    <property type="match status" value="1"/>
</dbReference>
<evidence type="ECO:0000256" key="3">
    <source>
        <dbReference type="ARBA" id="ARBA00023002"/>
    </source>
</evidence>
<gene>
    <name evidence="5" type="ORF">HCU67_07405</name>
</gene>
<name>A0ABX1GQ68_9FLAO</name>
<dbReference type="InterPro" id="IPR036249">
    <property type="entry name" value="Thioredoxin-like_sf"/>
</dbReference>
<dbReference type="Pfam" id="PF00255">
    <property type="entry name" value="GSHPx"/>
    <property type="match status" value="1"/>
</dbReference>
<protein>
    <recommendedName>
        <fullName evidence="4">Glutathione peroxidase</fullName>
    </recommendedName>
</protein>
<dbReference type="InterPro" id="IPR029759">
    <property type="entry name" value="GPX_AS"/>
</dbReference>
<dbReference type="PROSITE" id="PS51355">
    <property type="entry name" value="GLUTATHIONE_PEROXID_3"/>
    <property type="match status" value="1"/>
</dbReference>
<proteinExistence type="inferred from homology"/>
<comment type="similarity">
    <text evidence="1 4">Belongs to the glutathione peroxidase family.</text>
</comment>
<sequence length="168" mass="19012">MLPLKKEHMETQTTSFYDISLKALDGSDLNLADFKGKHLLFVNVASKCGFTPQYKELQKLSDMYTDNLVVIGCPCNQFGGQEPGDANQIQGFCELNFGVTFPLTEKLDAKGSNLHPLYKWLTSKELNGKKNSSVKWNFQKYLVSPEGELIDYYYSITKPSSKKITKHL</sequence>
<dbReference type="CDD" id="cd00340">
    <property type="entry name" value="GSH_Peroxidase"/>
    <property type="match status" value="1"/>
</dbReference>
<evidence type="ECO:0000256" key="2">
    <source>
        <dbReference type="ARBA" id="ARBA00022559"/>
    </source>
</evidence>
<dbReference type="EMBL" id="JAAWWL010000001">
    <property type="protein sequence ID" value="NKI31769.1"/>
    <property type="molecule type" value="Genomic_DNA"/>
</dbReference>
<dbReference type="PANTHER" id="PTHR11592:SF134">
    <property type="entry name" value="PHOSPHOLIPID HYDROPEROXIDE GLUTATHIONE PEROXIDASE"/>
    <property type="match status" value="1"/>
</dbReference>
<keyword evidence="6" id="KW-1185">Reference proteome</keyword>
<dbReference type="InterPro" id="IPR000889">
    <property type="entry name" value="Glutathione_peroxidase"/>
</dbReference>
<dbReference type="PRINTS" id="PR01011">
    <property type="entry name" value="GLUTPROXDASE"/>
</dbReference>
<evidence type="ECO:0000313" key="6">
    <source>
        <dbReference type="Proteomes" id="UP000718451"/>
    </source>
</evidence>
<dbReference type="PROSITE" id="PS00460">
    <property type="entry name" value="GLUTATHIONE_PEROXID_1"/>
    <property type="match status" value="1"/>
</dbReference>
<dbReference type="GO" id="GO:0004601">
    <property type="term" value="F:peroxidase activity"/>
    <property type="evidence" value="ECO:0007669"/>
    <property type="project" value="UniProtKB-KW"/>
</dbReference>
<dbReference type="SUPFAM" id="SSF52833">
    <property type="entry name" value="Thioredoxin-like"/>
    <property type="match status" value="1"/>
</dbReference>